<gene>
    <name evidence="14 18" type="primary">dnaJ</name>
    <name evidence="18" type="ORF">GCM10017044_07000</name>
</gene>
<dbReference type="Gene3D" id="2.60.260.20">
    <property type="entry name" value="Urease metallochaperone UreE, N-terminal domain"/>
    <property type="match status" value="2"/>
</dbReference>
<feature type="binding site" evidence="14">
    <location>
        <position position="205"/>
    </location>
    <ligand>
        <name>Zn(2+)</name>
        <dbReference type="ChEBI" id="CHEBI:29105"/>
        <label>1</label>
    </ligand>
</feature>
<evidence type="ECO:0000256" key="15">
    <source>
        <dbReference type="PROSITE-ProRule" id="PRU00546"/>
    </source>
</evidence>
<feature type="binding site" evidence="14">
    <location>
        <position position="152"/>
    </location>
    <ligand>
        <name>Zn(2+)</name>
        <dbReference type="ChEBI" id="CHEBI:29105"/>
        <label>1</label>
    </ligand>
</feature>
<dbReference type="AlphaFoldDB" id="A0A919E3C5"/>
<evidence type="ECO:0000256" key="11">
    <source>
        <dbReference type="ARBA" id="ARBA00053423"/>
    </source>
</evidence>
<accession>A0A919E3C5</accession>
<evidence type="ECO:0000256" key="2">
    <source>
        <dbReference type="ARBA" id="ARBA00011738"/>
    </source>
</evidence>
<dbReference type="Proteomes" id="UP000630923">
    <property type="component" value="Unassembled WGS sequence"/>
</dbReference>
<comment type="domain">
    <text evidence="14">The J domain is necessary and sufficient to stimulate DnaK ATPase activity. Zinc center 1 plays an important role in the autonomous, DnaK-independent chaperone activity of DnaJ. Zinc center 2 is essential for interaction with DnaK and for DnaJ activity.</text>
</comment>
<dbReference type="PROSITE" id="PS50076">
    <property type="entry name" value="DNAJ_2"/>
    <property type="match status" value="1"/>
</dbReference>
<name>A0A919E3C5_9PROT</name>
<dbReference type="InterPro" id="IPR018253">
    <property type="entry name" value="DnaJ_domain_CS"/>
</dbReference>
<reference evidence="18" key="1">
    <citation type="journal article" date="2014" name="Int. J. Syst. Evol. Microbiol.">
        <title>Complete genome sequence of Corynebacterium casei LMG S-19264T (=DSM 44701T), isolated from a smear-ripened cheese.</title>
        <authorList>
            <consortium name="US DOE Joint Genome Institute (JGI-PGF)"/>
            <person name="Walter F."/>
            <person name="Albersmeier A."/>
            <person name="Kalinowski J."/>
            <person name="Ruckert C."/>
        </authorList>
    </citation>
    <scope>NUCLEOTIDE SEQUENCE</scope>
    <source>
        <strain evidence="18">KCTC 42590</strain>
    </source>
</reference>
<dbReference type="RefSeq" id="WP_191250156.1">
    <property type="nucleotide sequence ID" value="NZ_BNCI01000001.1"/>
</dbReference>
<evidence type="ECO:0000256" key="13">
    <source>
        <dbReference type="ARBA" id="ARBA00067609"/>
    </source>
</evidence>
<keyword evidence="5 14" id="KW-0479">Metal-binding</keyword>
<dbReference type="PANTHER" id="PTHR43096:SF48">
    <property type="entry name" value="CHAPERONE PROTEIN DNAJ"/>
    <property type="match status" value="1"/>
</dbReference>
<dbReference type="InterPro" id="IPR012724">
    <property type="entry name" value="DnaJ"/>
</dbReference>
<comment type="caution">
    <text evidence="18">The sequence shown here is derived from an EMBL/GenBank/DDBJ whole genome shotgun (WGS) entry which is preliminary data.</text>
</comment>
<dbReference type="NCBIfam" id="NF008035">
    <property type="entry name" value="PRK10767.1"/>
    <property type="match status" value="1"/>
</dbReference>
<proteinExistence type="inferred from homology"/>
<sequence>MSKRDYYEVLEVSKDADEATLKKAYRKKAMAYHPDRNQGDKEAEQKFKEANEAYDVLKDANKRAAYDRYGHAAFEGGMGGGGHGGGAGGFDFSDVFEEFFGDFMGGGQRRRGGGGAARGADLQYNLEITLEDAFAGKEETITVPASEVCGGCDGSGAEAGSTPEVCDTCGGHGKVRTSQGFFMVERPCPTCQATGRIIKSPCKSCNGAGRVKKNRKLEVKIPAGVEDGTRIRLSGKGEAGVRGAMPGDLYIFISVKPHQIFKRDGTHLFFQVPIPMTTAALGGQIEVPTIAGVRARIKIPAGTQSGRQFRLKGKGMPELNGGYVGDMILEAAVETPVNMSKRQKEILEEFAAEGGDSVSPRSEGFFTKVKELWDDLTD</sequence>
<dbReference type="InterPro" id="IPR036869">
    <property type="entry name" value="J_dom_sf"/>
</dbReference>
<dbReference type="CDD" id="cd10747">
    <property type="entry name" value="DnaJ_C"/>
    <property type="match status" value="1"/>
</dbReference>
<dbReference type="GO" id="GO:0051082">
    <property type="term" value="F:unfolded protein binding"/>
    <property type="evidence" value="ECO:0007669"/>
    <property type="project" value="UniProtKB-UniRule"/>
</dbReference>
<dbReference type="FunFam" id="1.10.287.110:FF:000034">
    <property type="entry name" value="Chaperone protein DnaJ"/>
    <property type="match status" value="1"/>
</dbReference>
<evidence type="ECO:0000256" key="10">
    <source>
        <dbReference type="ARBA" id="ARBA00023186"/>
    </source>
</evidence>
<feature type="binding site" evidence="14">
    <location>
        <position position="149"/>
    </location>
    <ligand>
        <name>Zn(2+)</name>
        <dbReference type="ChEBI" id="CHEBI:29105"/>
        <label>1</label>
    </ligand>
</feature>
<dbReference type="GO" id="GO:0008270">
    <property type="term" value="F:zinc ion binding"/>
    <property type="evidence" value="ECO:0007669"/>
    <property type="project" value="UniProtKB-UniRule"/>
</dbReference>
<evidence type="ECO:0000313" key="19">
    <source>
        <dbReference type="Proteomes" id="UP000630923"/>
    </source>
</evidence>
<dbReference type="InterPro" id="IPR002939">
    <property type="entry name" value="DnaJ_C"/>
</dbReference>
<dbReference type="Gene3D" id="2.10.230.10">
    <property type="entry name" value="Heat shock protein DnaJ, cysteine-rich domain"/>
    <property type="match status" value="1"/>
</dbReference>
<keyword evidence="9 14" id="KW-0346">Stress response</keyword>
<feature type="zinc finger region" description="CR-type" evidence="15">
    <location>
        <begin position="136"/>
        <end position="214"/>
    </location>
</feature>
<feature type="binding site" evidence="14">
    <location>
        <position position="202"/>
    </location>
    <ligand>
        <name>Zn(2+)</name>
        <dbReference type="ChEBI" id="CHEBI:29105"/>
        <label>1</label>
    </ligand>
</feature>
<dbReference type="Pfam" id="PF00226">
    <property type="entry name" value="DnaJ"/>
    <property type="match status" value="1"/>
</dbReference>
<comment type="subcellular location">
    <subcellularLocation>
        <location evidence="1 14">Cytoplasm</location>
    </subcellularLocation>
</comment>
<comment type="similarity">
    <text evidence="12 14">Belongs to the DnaJ family.</text>
</comment>
<evidence type="ECO:0000256" key="8">
    <source>
        <dbReference type="ARBA" id="ARBA00022833"/>
    </source>
</evidence>
<evidence type="ECO:0000256" key="4">
    <source>
        <dbReference type="ARBA" id="ARBA00022705"/>
    </source>
</evidence>
<feature type="binding site" evidence="14">
    <location>
        <position position="188"/>
    </location>
    <ligand>
        <name>Zn(2+)</name>
        <dbReference type="ChEBI" id="CHEBI:29105"/>
        <label>2</label>
    </ligand>
</feature>
<evidence type="ECO:0000256" key="1">
    <source>
        <dbReference type="ARBA" id="ARBA00004496"/>
    </source>
</evidence>
<dbReference type="InterPro" id="IPR001305">
    <property type="entry name" value="HSP_DnaJ_Cys-rich_dom"/>
</dbReference>
<dbReference type="FunFam" id="2.10.230.10:FF:000002">
    <property type="entry name" value="Molecular chaperone DnaJ"/>
    <property type="match status" value="1"/>
</dbReference>
<dbReference type="InterPro" id="IPR036410">
    <property type="entry name" value="HSP_DnaJ_Cys-rich_dom_sf"/>
</dbReference>
<evidence type="ECO:0000256" key="9">
    <source>
        <dbReference type="ARBA" id="ARBA00023016"/>
    </source>
</evidence>
<dbReference type="NCBIfam" id="TIGR02349">
    <property type="entry name" value="DnaJ_bact"/>
    <property type="match status" value="1"/>
</dbReference>
<comment type="subunit">
    <text evidence="2 14">Homodimer.</text>
</comment>
<dbReference type="CDD" id="cd10719">
    <property type="entry name" value="DnaJ_zf"/>
    <property type="match status" value="1"/>
</dbReference>
<dbReference type="CDD" id="cd06257">
    <property type="entry name" value="DnaJ"/>
    <property type="match status" value="1"/>
</dbReference>
<evidence type="ECO:0000256" key="6">
    <source>
        <dbReference type="ARBA" id="ARBA00022737"/>
    </source>
</evidence>
<dbReference type="SUPFAM" id="SSF57938">
    <property type="entry name" value="DnaJ/Hsp40 cysteine-rich domain"/>
    <property type="match status" value="1"/>
</dbReference>
<evidence type="ECO:0000256" key="14">
    <source>
        <dbReference type="HAMAP-Rule" id="MF_01152"/>
    </source>
</evidence>
<dbReference type="InterPro" id="IPR001623">
    <property type="entry name" value="DnaJ_domain"/>
</dbReference>
<dbReference type="Pfam" id="PF00684">
    <property type="entry name" value="DnaJ_CXXCXGXG"/>
    <property type="match status" value="1"/>
</dbReference>
<dbReference type="GO" id="GO:0005737">
    <property type="term" value="C:cytoplasm"/>
    <property type="evidence" value="ECO:0007669"/>
    <property type="project" value="UniProtKB-SubCell"/>
</dbReference>
<keyword evidence="6 14" id="KW-0677">Repeat</keyword>
<organism evidence="18 19">
    <name type="scientific">Kordiimonas sediminis</name>
    <dbReference type="NCBI Taxonomy" id="1735581"/>
    <lineage>
        <taxon>Bacteria</taxon>
        <taxon>Pseudomonadati</taxon>
        <taxon>Pseudomonadota</taxon>
        <taxon>Alphaproteobacteria</taxon>
        <taxon>Kordiimonadales</taxon>
        <taxon>Kordiimonadaceae</taxon>
        <taxon>Kordiimonas</taxon>
    </lineage>
</organism>
<keyword evidence="10 14" id="KW-0143">Chaperone</keyword>
<evidence type="ECO:0000256" key="12">
    <source>
        <dbReference type="ARBA" id="ARBA00061004"/>
    </source>
</evidence>
<dbReference type="GO" id="GO:0031072">
    <property type="term" value="F:heat shock protein binding"/>
    <property type="evidence" value="ECO:0007669"/>
    <property type="project" value="InterPro"/>
</dbReference>
<feature type="binding site" evidence="14">
    <location>
        <position position="166"/>
    </location>
    <ligand>
        <name>Zn(2+)</name>
        <dbReference type="ChEBI" id="CHEBI:29105"/>
        <label>2</label>
    </ligand>
</feature>
<reference evidence="18" key="2">
    <citation type="submission" date="2020-09" db="EMBL/GenBank/DDBJ databases">
        <authorList>
            <person name="Sun Q."/>
            <person name="Kim S."/>
        </authorList>
    </citation>
    <scope>NUCLEOTIDE SEQUENCE</scope>
    <source>
        <strain evidence="18">KCTC 42590</strain>
    </source>
</reference>
<dbReference type="GO" id="GO:0006260">
    <property type="term" value="P:DNA replication"/>
    <property type="evidence" value="ECO:0007669"/>
    <property type="project" value="UniProtKB-KW"/>
</dbReference>
<dbReference type="PROSITE" id="PS51188">
    <property type="entry name" value="ZF_CR"/>
    <property type="match status" value="1"/>
</dbReference>
<comment type="cofactor">
    <cofactor evidence="14">
        <name>Zn(2+)</name>
        <dbReference type="ChEBI" id="CHEBI:29105"/>
    </cofactor>
    <text evidence="14">Binds 2 Zn(2+) ions per monomer.</text>
</comment>
<feature type="binding site" evidence="14">
    <location>
        <position position="191"/>
    </location>
    <ligand>
        <name>Zn(2+)</name>
        <dbReference type="ChEBI" id="CHEBI:29105"/>
        <label>2</label>
    </ligand>
</feature>
<keyword evidence="7 14" id="KW-0863">Zinc-finger</keyword>
<keyword evidence="3 14" id="KW-0963">Cytoplasm</keyword>
<keyword evidence="19" id="KW-1185">Reference proteome</keyword>
<feature type="binding site" evidence="14">
    <location>
        <position position="169"/>
    </location>
    <ligand>
        <name>Zn(2+)</name>
        <dbReference type="ChEBI" id="CHEBI:29105"/>
        <label>2</label>
    </ligand>
</feature>
<protein>
    <recommendedName>
        <fullName evidence="13 14">Chaperone protein DnaJ</fullName>
    </recommendedName>
</protein>
<dbReference type="HAMAP" id="MF_01152">
    <property type="entry name" value="DnaJ"/>
    <property type="match status" value="1"/>
</dbReference>
<evidence type="ECO:0000313" key="18">
    <source>
        <dbReference type="EMBL" id="GHF15449.1"/>
    </source>
</evidence>
<dbReference type="SUPFAM" id="SSF49493">
    <property type="entry name" value="HSP40/DnaJ peptide-binding domain"/>
    <property type="match status" value="2"/>
</dbReference>
<dbReference type="InterPro" id="IPR008971">
    <property type="entry name" value="HSP40/DnaJ_pept-bd"/>
</dbReference>
<dbReference type="Gene3D" id="1.10.287.110">
    <property type="entry name" value="DnaJ domain"/>
    <property type="match status" value="1"/>
</dbReference>
<dbReference type="PROSITE" id="PS00636">
    <property type="entry name" value="DNAJ_1"/>
    <property type="match status" value="1"/>
</dbReference>
<dbReference type="FunFam" id="2.60.260.20:FF:000004">
    <property type="entry name" value="Molecular chaperone DnaJ"/>
    <property type="match status" value="1"/>
</dbReference>
<dbReference type="GO" id="GO:0009408">
    <property type="term" value="P:response to heat"/>
    <property type="evidence" value="ECO:0007669"/>
    <property type="project" value="InterPro"/>
</dbReference>
<evidence type="ECO:0000256" key="3">
    <source>
        <dbReference type="ARBA" id="ARBA00022490"/>
    </source>
</evidence>
<evidence type="ECO:0000256" key="7">
    <source>
        <dbReference type="ARBA" id="ARBA00022771"/>
    </source>
</evidence>
<dbReference type="GO" id="GO:0042026">
    <property type="term" value="P:protein refolding"/>
    <property type="evidence" value="ECO:0007669"/>
    <property type="project" value="TreeGrafter"/>
</dbReference>
<evidence type="ECO:0000259" key="17">
    <source>
        <dbReference type="PROSITE" id="PS51188"/>
    </source>
</evidence>
<dbReference type="EMBL" id="BNCI01000001">
    <property type="protein sequence ID" value="GHF15449.1"/>
    <property type="molecule type" value="Genomic_DNA"/>
</dbReference>
<dbReference type="GO" id="GO:0005524">
    <property type="term" value="F:ATP binding"/>
    <property type="evidence" value="ECO:0007669"/>
    <property type="project" value="InterPro"/>
</dbReference>
<comment type="caution">
    <text evidence="14">Lacks conserved residue(s) required for the propagation of feature annotation.</text>
</comment>
<dbReference type="PANTHER" id="PTHR43096">
    <property type="entry name" value="DNAJ HOMOLOG 1, MITOCHONDRIAL-RELATED"/>
    <property type="match status" value="1"/>
</dbReference>
<evidence type="ECO:0000256" key="5">
    <source>
        <dbReference type="ARBA" id="ARBA00022723"/>
    </source>
</evidence>
<dbReference type="SUPFAM" id="SSF46565">
    <property type="entry name" value="Chaperone J-domain"/>
    <property type="match status" value="1"/>
</dbReference>
<dbReference type="Pfam" id="PF01556">
    <property type="entry name" value="DnaJ_C"/>
    <property type="match status" value="1"/>
</dbReference>
<dbReference type="PRINTS" id="PR00625">
    <property type="entry name" value="JDOMAIN"/>
</dbReference>
<keyword evidence="8 14" id="KW-0862">Zinc</keyword>
<comment type="function">
    <text evidence="11 14">Participates actively in the response to hyperosmotic and heat shock by preventing the aggregation of stress-denatured proteins and by disaggregating proteins, also in an autonomous, DnaK-independent fashion. Unfolded proteins bind initially to DnaJ; upon interaction with the DnaJ-bound protein, DnaK hydrolyzes its bound ATP, resulting in the formation of a stable complex. GrpE releases ADP from DnaK; ATP binding to DnaK triggers the release of the substrate protein, thus completing the reaction cycle. Several rounds of ATP-dependent interactions between DnaJ, DnaK and GrpE are required for fully efficient folding. Also involved, together with DnaK and GrpE, in the DNA replication of plasmids through activation of initiation proteins.</text>
</comment>
<dbReference type="SMART" id="SM00271">
    <property type="entry name" value="DnaJ"/>
    <property type="match status" value="1"/>
</dbReference>
<keyword evidence="4 14" id="KW-0235">DNA replication</keyword>
<feature type="domain" description="J" evidence="16">
    <location>
        <begin position="5"/>
        <end position="70"/>
    </location>
</feature>
<feature type="domain" description="CR-type" evidence="17">
    <location>
        <begin position="136"/>
        <end position="214"/>
    </location>
</feature>
<evidence type="ECO:0000259" key="16">
    <source>
        <dbReference type="PROSITE" id="PS50076"/>
    </source>
</evidence>